<comment type="similarity">
    <text evidence="1">Belongs to the Ntn-hydrolase family.</text>
</comment>
<dbReference type="Pfam" id="PF01112">
    <property type="entry name" value="Asparaginase_2"/>
    <property type="match status" value="1"/>
</dbReference>
<keyword evidence="2" id="KW-0645">Protease</keyword>
<sequence length="376" mass="40222">MNSGSHTSILYLLLSSALTWCLRGGGVEGASPIVVNTWPFVNATQRAWDTLQAGRDPMDALVEGCSVCEREQCDGSVGYGGSPDTIGDTTLDAMVMDGDTMDVGSVGYLRGVRDAIAVARSVLDHSTETLLAGDGAYSFAVQMGFKPESTETAASHHMYEEWKNNNCQPNYYRNVHGLDGCGPWTPQLEAENEEKEKEGKREDKKGEERDEKKEGKREGKKRLSERYNADINYDNHDTIGMAVIGGDGRVVAGTTTNGASHKVHGRVGDSPIAGAGAYADSSVGAAVATGDGDVMMRFLPTYQAVESMRRGMTPEQACNDAITRIAAYYPSFVGAILCLDKEGNYAGAGHGWTFTFSVVSDLTGGVPKVYSVPPLS</sequence>
<protein>
    <submittedName>
        <fullName evidence="10">Uncharacterized protein</fullName>
    </submittedName>
</protein>
<proteinExistence type="inferred from homology"/>
<keyword evidence="9" id="KW-0732">Signal</keyword>
<feature type="region of interest" description="Disordered" evidence="8">
    <location>
        <begin position="183"/>
        <end position="221"/>
    </location>
</feature>
<evidence type="ECO:0000256" key="4">
    <source>
        <dbReference type="ARBA" id="ARBA00022813"/>
    </source>
</evidence>
<evidence type="ECO:0000256" key="5">
    <source>
        <dbReference type="PIRSR" id="PIRSR600246-1"/>
    </source>
</evidence>
<dbReference type="GO" id="GO:0005737">
    <property type="term" value="C:cytoplasm"/>
    <property type="evidence" value="ECO:0007669"/>
    <property type="project" value="TreeGrafter"/>
</dbReference>
<evidence type="ECO:0000256" key="2">
    <source>
        <dbReference type="ARBA" id="ARBA00022670"/>
    </source>
</evidence>
<dbReference type="FunFam" id="3.60.20.30:FF:000003">
    <property type="entry name" value="N(4)-(Beta-N-acetylglucosaminyl)-L-asparaginase isoform X1"/>
    <property type="match status" value="1"/>
</dbReference>
<feature type="binding site" evidence="6">
    <location>
        <begin position="289"/>
        <end position="292"/>
    </location>
    <ligand>
        <name>substrate</name>
    </ligand>
</feature>
<evidence type="ECO:0000256" key="7">
    <source>
        <dbReference type="PIRSR" id="PIRSR600246-3"/>
    </source>
</evidence>
<dbReference type="InterPro" id="IPR029055">
    <property type="entry name" value="Ntn_hydrolases_N"/>
</dbReference>
<feature type="chain" id="PRO_5030549003" evidence="9">
    <location>
        <begin position="30"/>
        <end position="376"/>
    </location>
</feature>
<reference evidence="10" key="1">
    <citation type="submission" date="2021-01" db="EMBL/GenBank/DDBJ databases">
        <authorList>
            <person name="Corre E."/>
            <person name="Pelletier E."/>
            <person name="Niang G."/>
            <person name="Scheremetjew M."/>
            <person name="Finn R."/>
            <person name="Kale V."/>
            <person name="Holt S."/>
            <person name="Cochrane G."/>
            <person name="Meng A."/>
            <person name="Brown T."/>
            <person name="Cohen L."/>
        </authorList>
    </citation>
    <scope>NUCLEOTIDE SEQUENCE</scope>
    <source>
        <strain evidence="10">NIES-2562</strain>
    </source>
</reference>
<feature type="active site" description="Nucleophile" evidence="5">
    <location>
        <position position="238"/>
    </location>
</feature>
<dbReference type="SUPFAM" id="SSF56235">
    <property type="entry name" value="N-terminal nucleophile aminohydrolases (Ntn hydrolases)"/>
    <property type="match status" value="1"/>
</dbReference>
<dbReference type="GO" id="GO:0006508">
    <property type="term" value="P:proteolysis"/>
    <property type="evidence" value="ECO:0007669"/>
    <property type="project" value="UniProtKB-KW"/>
</dbReference>
<dbReference type="PANTHER" id="PTHR10188">
    <property type="entry name" value="L-ASPARAGINASE"/>
    <property type="match status" value="1"/>
</dbReference>
<dbReference type="Gene3D" id="3.60.20.30">
    <property type="entry name" value="(Glycosyl)asparaginase"/>
    <property type="match status" value="1"/>
</dbReference>
<dbReference type="GO" id="GO:0003948">
    <property type="term" value="F:N4-(beta-N-acetylglucosaminyl)-L-asparaginase activity"/>
    <property type="evidence" value="ECO:0007669"/>
    <property type="project" value="TreeGrafter"/>
</dbReference>
<dbReference type="EMBL" id="HBIB01045200">
    <property type="protein sequence ID" value="CAE0267288.1"/>
    <property type="molecule type" value="Transcribed_RNA"/>
</dbReference>
<organism evidence="10">
    <name type="scientific">Palpitomonas bilix</name>
    <dbReference type="NCBI Taxonomy" id="652834"/>
    <lineage>
        <taxon>Eukaryota</taxon>
        <taxon>Eukaryota incertae sedis</taxon>
    </lineage>
</organism>
<dbReference type="GO" id="GO:0008233">
    <property type="term" value="F:peptidase activity"/>
    <property type="evidence" value="ECO:0007669"/>
    <property type="project" value="UniProtKB-KW"/>
</dbReference>
<evidence type="ECO:0000256" key="6">
    <source>
        <dbReference type="PIRSR" id="PIRSR600246-2"/>
    </source>
</evidence>
<evidence type="ECO:0000256" key="9">
    <source>
        <dbReference type="SAM" id="SignalP"/>
    </source>
</evidence>
<evidence type="ECO:0000313" key="10">
    <source>
        <dbReference type="EMBL" id="CAE0267288.1"/>
    </source>
</evidence>
<evidence type="ECO:0000256" key="3">
    <source>
        <dbReference type="ARBA" id="ARBA00022801"/>
    </source>
</evidence>
<dbReference type="PANTHER" id="PTHR10188:SF6">
    <property type="entry name" value="N(4)-(BETA-N-ACETYLGLUCOSAMINYL)-L-ASPARAGINASE"/>
    <property type="match status" value="1"/>
</dbReference>
<evidence type="ECO:0000256" key="8">
    <source>
        <dbReference type="SAM" id="MobiDB-lite"/>
    </source>
</evidence>
<evidence type="ECO:0000256" key="1">
    <source>
        <dbReference type="ARBA" id="ARBA00010872"/>
    </source>
</evidence>
<feature type="signal peptide" evidence="9">
    <location>
        <begin position="1"/>
        <end position="29"/>
    </location>
</feature>
<feature type="site" description="Cleavage; by autolysis" evidence="7">
    <location>
        <begin position="237"/>
        <end position="238"/>
    </location>
</feature>
<dbReference type="InterPro" id="IPR000246">
    <property type="entry name" value="Peptidase_T2"/>
</dbReference>
<keyword evidence="3" id="KW-0378">Hydrolase</keyword>
<feature type="binding site" evidence="6">
    <location>
        <begin position="266"/>
        <end position="269"/>
    </location>
    <ligand>
        <name>substrate</name>
    </ligand>
</feature>
<accession>A0A7S3LW29</accession>
<name>A0A7S3LW29_9EUKA</name>
<dbReference type="CDD" id="cd04513">
    <property type="entry name" value="Glycosylasparaginase"/>
    <property type="match status" value="1"/>
</dbReference>
<feature type="compositionally biased region" description="Basic and acidic residues" evidence="8">
    <location>
        <begin position="194"/>
        <end position="221"/>
    </location>
</feature>
<keyword evidence="4" id="KW-0068">Autocatalytic cleavage</keyword>
<gene>
    <name evidence="10" type="ORF">PBIL07802_LOCUS29632</name>
</gene>
<dbReference type="AlphaFoldDB" id="A0A7S3LW29"/>